<comment type="caution">
    <text evidence="2">The sequence shown here is derived from an EMBL/GenBank/DDBJ whole genome shotgun (WGS) entry which is preliminary data.</text>
</comment>
<evidence type="ECO:0000313" key="2">
    <source>
        <dbReference type="EMBL" id="KAI9194310.1"/>
    </source>
</evidence>
<feature type="compositionally biased region" description="Low complexity" evidence="1">
    <location>
        <begin position="1"/>
        <end position="13"/>
    </location>
</feature>
<evidence type="ECO:0000313" key="3">
    <source>
        <dbReference type="Proteomes" id="UP001064489"/>
    </source>
</evidence>
<gene>
    <name evidence="2" type="ORF">LWI28_004964</name>
</gene>
<accession>A0AAD5JCC9</accession>
<feature type="region of interest" description="Disordered" evidence="1">
    <location>
        <begin position="1"/>
        <end position="22"/>
    </location>
</feature>
<keyword evidence="3" id="KW-1185">Reference proteome</keyword>
<dbReference type="Proteomes" id="UP001064489">
    <property type="component" value="Chromosome 1"/>
</dbReference>
<protein>
    <submittedName>
        <fullName evidence="2">Uncharacterized protein</fullName>
    </submittedName>
</protein>
<feature type="region of interest" description="Disordered" evidence="1">
    <location>
        <begin position="135"/>
        <end position="154"/>
    </location>
</feature>
<reference evidence="2" key="2">
    <citation type="submission" date="2023-02" db="EMBL/GenBank/DDBJ databases">
        <authorList>
            <person name="Swenson N.G."/>
            <person name="Wegrzyn J.L."/>
            <person name="Mcevoy S.L."/>
        </authorList>
    </citation>
    <scope>NUCLEOTIDE SEQUENCE</scope>
    <source>
        <strain evidence="2">91603</strain>
        <tissue evidence="2">Leaf</tissue>
    </source>
</reference>
<proteinExistence type="predicted"/>
<dbReference type="EMBL" id="JAJSOW010000003">
    <property type="protein sequence ID" value="KAI9194310.1"/>
    <property type="molecule type" value="Genomic_DNA"/>
</dbReference>
<dbReference type="AlphaFoldDB" id="A0AAD5JCC9"/>
<reference evidence="2" key="1">
    <citation type="journal article" date="2022" name="Plant J.">
        <title>Strategies of tolerance reflected in two North American maple genomes.</title>
        <authorList>
            <person name="McEvoy S.L."/>
            <person name="Sezen U.U."/>
            <person name="Trouern-Trend A."/>
            <person name="McMahon S.M."/>
            <person name="Schaberg P.G."/>
            <person name="Yang J."/>
            <person name="Wegrzyn J.L."/>
            <person name="Swenson N.G."/>
        </authorList>
    </citation>
    <scope>NUCLEOTIDE SEQUENCE</scope>
    <source>
        <strain evidence="2">91603</strain>
    </source>
</reference>
<evidence type="ECO:0000256" key="1">
    <source>
        <dbReference type="SAM" id="MobiDB-lite"/>
    </source>
</evidence>
<sequence length="231" mass="25022">MASSVSSTVPLSSKGYEVSSKESKKDLQEELELGIIDQYKGISQQRRWVEKGGRGNLRLEVDDGGLVLVTRFDDNGGLVLTVDDDSGCLIWVSYGRNNRTQLGNNSIGKKNSNIGYGGKAGLGDRSGSETFVYGAGNSGQNKDSGKGMDSGKGTRGEVWIKRNGKGAMTNLQHISSAQNIAREEDIKNTNVLQSLHKQLVENGVAECHQSSAYAESYKVAIDCSNFDRRHL</sequence>
<organism evidence="2 3">
    <name type="scientific">Acer negundo</name>
    <name type="common">Box elder</name>
    <dbReference type="NCBI Taxonomy" id="4023"/>
    <lineage>
        <taxon>Eukaryota</taxon>
        <taxon>Viridiplantae</taxon>
        <taxon>Streptophyta</taxon>
        <taxon>Embryophyta</taxon>
        <taxon>Tracheophyta</taxon>
        <taxon>Spermatophyta</taxon>
        <taxon>Magnoliopsida</taxon>
        <taxon>eudicotyledons</taxon>
        <taxon>Gunneridae</taxon>
        <taxon>Pentapetalae</taxon>
        <taxon>rosids</taxon>
        <taxon>malvids</taxon>
        <taxon>Sapindales</taxon>
        <taxon>Sapindaceae</taxon>
        <taxon>Hippocastanoideae</taxon>
        <taxon>Acereae</taxon>
        <taxon>Acer</taxon>
    </lineage>
</organism>
<name>A0AAD5JCC9_ACENE</name>